<accession>A0A392P9X0</accession>
<sequence length="56" mass="6089">VCTAVGVQESTCREHCNSGLAYFKNCDGADETRGNVDCVKWTFNCIGLASCITFSY</sequence>
<name>A0A392P9X0_9FABA</name>
<proteinExistence type="predicted"/>
<organism evidence="1 2">
    <name type="scientific">Trifolium medium</name>
    <dbReference type="NCBI Taxonomy" id="97028"/>
    <lineage>
        <taxon>Eukaryota</taxon>
        <taxon>Viridiplantae</taxon>
        <taxon>Streptophyta</taxon>
        <taxon>Embryophyta</taxon>
        <taxon>Tracheophyta</taxon>
        <taxon>Spermatophyta</taxon>
        <taxon>Magnoliopsida</taxon>
        <taxon>eudicotyledons</taxon>
        <taxon>Gunneridae</taxon>
        <taxon>Pentapetalae</taxon>
        <taxon>rosids</taxon>
        <taxon>fabids</taxon>
        <taxon>Fabales</taxon>
        <taxon>Fabaceae</taxon>
        <taxon>Papilionoideae</taxon>
        <taxon>50 kb inversion clade</taxon>
        <taxon>NPAAA clade</taxon>
        <taxon>Hologalegina</taxon>
        <taxon>IRL clade</taxon>
        <taxon>Trifolieae</taxon>
        <taxon>Trifolium</taxon>
    </lineage>
</organism>
<feature type="non-terminal residue" evidence="1">
    <location>
        <position position="1"/>
    </location>
</feature>
<keyword evidence="2" id="KW-1185">Reference proteome</keyword>
<dbReference type="AlphaFoldDB" id="A0A392P9X0"/>
<comment type="caution">
    <text evidence="1">The sequence shown here is derived from an EMBL/GenBank/DDBJ whole genome shotgun (WGS) entry which is preliminary data.</text>
</comment>
<dbReference type="Proteomes" id="UP000265520">
    <property type="component" value="Unassembled WGS sequence"/>
</dbReference>
<dbReference type="EMBL" id="LXQA010067618">
    <property type="protein sequence ID" value="MCI08056.1"/>
    <property type="molecule type" value="Genomic_DNA"/>
</dbReference>
<evidence type="ECO:0000313" key="2">
    <source>
        <dbReference type="Proteomes" id="UP000265520"/>
    </source>
</evidence>
<protein>
    <submittedName>
        <fullName evidence="1">Uncharacterized protein</fullName>
    </submittedName>
</protein>
<evidence type="ECO:0000313" key="1">
    <source>
        <dbReference type="EMBL" id="MCI08056.1"/>
    </source>
</evidence>
<reference evidence="1 2" key="1">
    <citation type="journal article" date="2018" name="Front. Plant Sci.">
        <title>Red Clover (Trifolium pratense) and Zigzag Clover (T. medium) - A Picture of Genomic Similarities and Differences.</title>
        <authorList>
            <person name="Dluhosova J."/>
            <person name="Istvanek J."/>
            <person name="Nedelnik J."/>
            <person name="Repkova J."/>
        </authorList>
    </citation>
    <scope>NUCLEOTIDE SEQUENCE [LARGE SCALE GENOMIC DNA]</scope>
    <source>
        <strain evidence="2">cv. 10/8</strain>
        <tissue evidence="1">Leaf</tissue>
    </source>
</reference>